<feature type="domain" description="Enoyl reductase (ER)" evidence="1">
    <location>
        <begin position="13"/>
        <end position="320"/>
    </location>
</feature>
<dbReference type="Pfam" id="PF00107">
    <property type="entry name" value="ADH_zinc_N"/>
    <property type="match status" value="1"/>
</dbReference>
<dbReference type="InterPro" id="IPR020843">
    <property type="entry name" value="ER"/>
</dbReference>
<evidence type="ECO:0000313" key="2">
    <source>
        <dbReference type="EMBL" id="SDT13405.1"/>
    </source>
</evidence>
<dbReference type="OrthoDB" id="9787435at2"/>
<dbReference type="Proteomes" id="UP000198859">
    <property type="component" value="Chromosome I"/>
</dbReference>
<dbReference type="PANTHER" id="PTHR45033:SF3">
    <property type="entry name" value="DEHYDROGENASE, PUTATIVE (AFU_ORTHOLOGUE AFUA_2G13270)-RELATED"/>
    <property type="match status" value="1"/>
</dbReference>
<dbReference type="RefSeq" id="WP_091732588.1">
    <property type="nucleotide sequence ID" value="NZ_LT629757.1"/>
</dbReference>
<gene>
    <name evidence="2" type="ORF">SAMN04488570_3621</name>
</gene>
<dbReference type="SUPFAM" id="SSF50129">
    <property type="entry name" value="GroES-like"/>
    <property type="match status" value="1"/>
</dbReference>
<dbReference type="InterPro" id="IPR052711">
    <property type="entry name" value="Zinc_ADH-like"/>
</dbReference>
<dbReference type="GO" id="GO:0016491">
    <property type="term" value="F:oxidoreductase activity"/>
    <property type="evidence" value="ECO:0007669"/>
    <property type="project" value="InterPro"/>
</dbReference>
<dbReference type="InterPro" id="IPR013149">
    <property type="entry name" value="ADH-like_C"/>
</dbReference>
<reference evidence="3" key="1">
    <citation type="submission" date="2016-10" db="EMBL/GenBank/DDBJ databases">
        <authorList>
            <person name="Varghese N."/>
            <person name="Submissions S."/>
        </authorList>
    </citation>
    <scope>NUCLEOTIDE SEQUENCE [LARGE SCALE GENOMIC DNA]</scope>
    <source>
        <strain evidence="3">DSM 22127</strain>
    </source>
</reference>
<keyword evidence="3" id="KW-1185">Reference proteome</keyword>
<evidence type="ECO:0000313" key="3">
    <source>
        <dbReference type="Proteomes" id="UP000198859"/>
    </source>
</evidence>
<dbReference type="InterPro" id="IPR013154">
    <property type="entry name" value="ADH-like_N"/>
</dbReference>
<dbReference type="PANTHER" id="PTHR45033">
    <property type="match status" value="1"/>
</dbReference>
<evidence type="ECO:0000259" key="1">
    <source>
        <dbReference type="SMART" id="SM00829"/>
    </source>
</evidence>
<dbReference type="Gene3D" id="3.90.180.10">
    <property type="entry name" value="Medium-chain alcohol dehydrogenases, catalytic domain"/>
    <property type="match status" value="1"/>
</dbReference>
<dbReference type="EMBL" id="LT629757">
    <property type="protein sequence ID" value="SDT13405.1"/>
    <property type="molecule type" value="Genomic_DNA"/>
</dbReference>
<dbReference type="SUPFAM" id="SSF51735">
    <property type="entry name" value="NAD(P)-binding Rossmann-fold domains"/>
    <property type="match status" value="1"/>
</dbReference>
<dbReference type="InterPro" id="IPR036291">
    <property type="entry name" value="NAD(P)-bd_dom_sf"/>
</dbReference>
<accession>A0A1H1XW97</accession>
<sequence>MFAVYAESFSSDDPLSGLVVGERPDPEVPDGWTTVTVKAASLNHHDLWSLRGVGLREEALPMILGCDAAGVDEDGNDVVVHAVISDPSWSGDETFDPKRSLLSERHQGTFADKVAVPRRNVVPKPASLSFEQAACLPTAWLTAYRMLFTQGGFRAGDTVLVQGAGGGVATAAIVLARAGGLRVLATSRDEAKRAKALELGAHEVFESGARLPVKVDGVIETVGRATWSHSIRALRPGGTLVTSGTTSGPQLDDAELTRIFFLQLRVVGSTMGTRTELASLVSLLDSTGTVPLVDRVLPMEQAADGFAAMAGGDLFGKVVFTR</sequence>
<name>A0A1H1XW97_9ACTN</name>
<proteinExistence type="predicted"/>
<dbReference type="InterPro" id="IPR011032">
    <property type="entry name" value="GroES-like_sf"/>
</dbReference>
<dbReference type="Pfam" id="PF08240">
    <property type="entry name" value="ADH_N"/>
    <property type="match status" value="1"/>
</dbReference>
<dbReference type="Gene3D" id="3.40.50.720">
    <property type="entry name" value="NAD(P)-binding Rossmann-like Domain"/>
    <property type="match status" value="1"/>
</dbReference>
<dbReference type="AlphaFoldDB" id="A0A1H1XW97"/>
<dbReference type="STRING" id="642780.SAMN04488570_3621"/>
<protein>
    <submittedName>
        <fullName evidence="2">NADPH:quinone reductase</fullName>
    </submittedName>
</protein>
<organism evidence="2 3">
    <name type="scientific">Nocardioides scoriae</name>
    <dbReference type="NCBI Taxonomy" id="642780"/>
    <lineage>
        <taxon>Bacteria</taxon>
        <taxon>Bacillati</taxon>
        <taxon>Actinomycetota</taxon>
        <taxon>Actinomycetes</taxon>
        <taxon>Propionibacteriales</taxon>
        <taxon>Nocardioidaceae</taxon>
        <taxon>Nocardioides</taxon>
    </lineage>
</organism>
<dbReference type="SMART" id="SM00829">
    <property type="entry name" value="PKS_ER"/>
    <property type="match status" value="1"/>
</dbReference>